<dbReference type="AlphaFoldDB" id="A0A7D4C4S6"/>
<protein>
    <submittedName>
        <fullName evidence="2">Uncharacterized protein</fullName>
    </submittedName>
</protein>
<sequence>MAPAIAHFLLGAACVLTAAVPVVLRYEFDREHALWLIPLGGVWGLIPDAHHIAPVFVEPLYAFHSSLWVELFGFHYTLDRPAVRAQYEASVFGAITVFLIAIAGFWAAGRIRRVGPVARRPREHAVAILLATGLASGLATLALWIGVSVQDGFPLAASLVGSSSVLVGGLLTLLAGGTLGVLCAGLLEFSLSEPLRINPASTAGVGLAFGVGVWLLAVPVPLAVITGRNVPLLHFGSLAAVAGYGVVCGTVYALVRGAFSPRAPVRPGSTVRRPSHESN</sequence>
<proteinExistence type="predicted"/>
<accession>A0A7D4C4S6</accession>
<dbReference type="KEGG" id="hsai:HPS36_04065"/>
<dbReference type="EMBL" id="CP053941">
    <property type="protein sequence ID" value="QKG92058.1"/>
    <property type="molecule type" value="Genomic_DNA"/>
</dbReference>
<dbReference type="Proteomes" id="UP000505020">
    <property type="component" value="Chromosome"/>
</dbReference>
<name>A0A7D4C4S6_9EURY</name>
<feature type="transmembrane region" description="Helical" evidence="1">
    <location>
        <begin position="125"/>
        <end position="145"/>
    </location>
</feature>
<evidence type="ECO:0000313" key="3">
    <source>
        <dbReference type="Proteomes" id="UP000505020"/>
    </source>
</evidence>
<dbReference type="GeneID" id="55594149"/>
<feature type="transmembrane region" description="Helical" evidence="1">
    <location>
        <begin position="35"/>
        <end position="53"/>
    </location>
</feature>
<dbReference type="RefSeq" id="WP_173228607.1">
    <property type="nucleotide sequence ID" value="NZ_CP053941.1"/>
</dbReference>
<keyword evidence="1" id="KW-1133">Transmembrane helix</keyword>
<feature type="transmembrane region" description="Helical" evidence="1">
    <location>
        <begin position="165"/>
        <end position="191"/>
    </location>
</feature>
<organism evidence="2 3">
    <name type="scientific">Halorubrum salinarum</name>
    <dbReference type="NCBI Taxonomy" id="2739057"/>
    <lineage>
        <taxon>Archaea</taxon>
        <taxon>Methanobacteriati</taxon>
        <taxon>Methanobacteriota</taxon>
        <taxon>Stenosarchaea group</taxon>
        <taxon>Halobacteria</taxon>
        <taxon>Halobacteriales</taxon>
        <taxon>Haloferacaceae</taxon>
        <taxon>Halorubrum</taxon>
    </lineage>
</organism>
<feature type="transmembrane region" description="Helical" evidence="1">
    <location>
        <begin position="203"/>
        <end position="226"/>
    </location>
</feature>
<feature type="transmembrane region" description="Helical" evidence="1">
    <location>
        <begin position="232"/>
        <end position="255"/>
    </location>
</feature>
<keyword evidence="1" id="KW-0812">Transmembrane</keyword>
<evidence type="ECO:0000256" key="1">
    <source>
        <dbReference type="SAM" id="Phobius"/>
    </source>
</evidence>
<reference evidence="2 3" key="1">
    <citation type="submission" date="2020-05" db="EMBL/GenBank/DDBJ databases">
        <title>Halorubrum RHB-C sp.nov., an extremely halophilic archaeon isolated from solar salt farm.</title>
        <authorList>
            <person name="Ho H."/>
            <person name="Danganan R.E."/>
            <person name="Dedeles G.R."/>
            <person name="Kim S.-G."/>
        </authorList>
    </citation>
    <scope>NUCLEOTIDE SEQUENCE [LARGE SCALE GENOMIC DNA]</scope>
    <source>
        <strain evidence="2 3">RHB-C</strain>
    </source>
</reference>
<gene>
    <name evidence="2" type="ORF">HPS36_04065</name>
</gene>
<feature type="transmembrane region" description="Helical" evidence="1">
    <location>
        <begin position="90"/>
        <end position="109"/>
    </location>
</feature>
<keyword evidence="1" id="KW-0472">Membrane</keyword>
<evidence type="ECO:0000313" key="2">
    <source>
        <dbReference type="EMBL" id="QKG92058.1"/>
    </source>
</evidence>
<keyword evidence="3" id="KW-1185">Reference proteome</keyword>